<dbReference type="GO" id="GO:0004553">
    <property type="term" value="F:hydrolase activity, hydrolyzing O-glycosyl compounds"/>
    <property type="evidence" value="ECO:0007669"/>
    <property type="project" value="InterPro"/>
</dbReference>
<feature type="domain" description="Glycosyl hydrolase family 13 catalytic" evidence="7">
    <location>
        <begin position="17"/>
        <end position="395"/>
    </location>
</feature>
<keyword evidence="5" id="KW-0119">Carbohydrate metabolism</keyword>
<evidence type="ECO:0000313" key="9">
    <source>
        <dbReference type="Proteomes" id="UP001140453"/>
    </source>
</evidence>
<protein>
    <recommendedName>
        <fullName evidence="7">Glycosyl hydrolase family 13 catalytic domain-containing protein</fullName>
    </recommendedName>
</protein>
<dbReference type="NCBIfam" id="NF006968">
    <property type="entry name" value="PRK09441.1-1"/>
    <property type="match status" value="1"/>
</dbReference>
<dbReference type="GO" id="GO:0005975">
    <property type="term" value="P:carbohydrate metabolic process"/>
    <property type="evidence" value="ECO:0007669"/>
    <property type="project" value="InterPro"/>
</dbReference>
<evidence type="ECO:0000256" key="1">
    <source>
        <dbReference type="ARBA" id="ARBA00001913"/>
    </source>
</evidence>
<comment type="cofactor">
    <cofactor evidence="1">
        <name>Ca(2+)</name>
        <dbReference type="ChEBI" id="CHEBI:29108"/>
    </cofactor>
</comment>
<dbReference type="Proteomes" id="UP001140453">
    <property type="component" value="Unassembled WGS sequence"/>
</dbReference>
<dbReference type="Gene3D" id="3.20.20.80">
    <property type="entry name" value="Glycosidases"/>
    <property type="match status" value="1"/>
</dbReference>
<comment type="similarity">
    <text evidence="2">Belongs to the glycosyl hydrolase 13 family.</text>
</comment>
<gene>
    <name evidence="8" type="ORF">N0V93_004113</name>
</gene>
<sequence length="504" mass="57096">MAFTSPQPPGYPPPDNTTLFQAFEWYLPSDAAHWRRLEAALPALQHLGVSSLWLPPACKAGWYTGNGYDIYDLYDLGEFHQKGAVHTKWGTKAELVALAEHARARGMGVLFDTVLNHRAAADAAEEVAAVKVDPKDRMTVVEEPKVIEAWCKYEFPGRGDTYSPLKWDKRHFNGIDYDHKTKTNGVWKFEGKRWAEDVDEELGNYDYLHPEVRRDLFHWVQWLASQMPLSGLRLDAIKHYSARFLKDFVKHIDATVGRNWFLVGEYWREDSEVLAKYIEYMDHRLSLFDVRLVSNFSRLSMCPNADLRSVFEGTLVELKPANAVTFVTNHDTMEGQSLETPVATFFAPLAYALILLRASPSLPCVFYGDLYGYTKPHGPGFIQPLPYLPLLLLARKLYAYGPQVDYFDAPHCIGWTRAGHPGCYDNKGAGLAVVMTNARRSVSKWMFVGPQHAGERWTDVLSGCWGETVVDANGWGEFKAGPRSVAVWVARNAPRREEIDVCDL</sequence>
<evidence type="ECO:0000256" key="3">
    <source>
        <dbReference type="ARBA" id="ARBA00022723"/>
    </source>
</evidence>
<dbReference type="Pfam" id="PF00128">
    <property type="entry name" value="Alpha-amylase"/>
    <property type="match status" value="1"/>
</dbReference>
<evidence type="ECO:0000313" key="8">
    <source>
        <dbReference type="EMBL" id="KAJ4394893.1"/>
    </source>
</evidence>
<reference evidence="8" key="1">
    <citation type="submission" date="2022-10" db="EMBL/GenBank/DDBJ databases">
        <title>Tapping the CABI collections for fungal endophytes: first genome assemblies for Collariella, Neodidymelliopsis, Ascochyta clinopodiicola, Didymella pomorum, Didymosphaeria variabile, Neocosmospora piperis and Neocucurbitaria cava.</title>
        <authorList>
            <person name="Hill R."/>
        </authorList>
    </citation>
    <scope>NUCLEOTIDE SEQUENCE</scope>
    <source>
        <strain evidence="8">IMI 355082</strain>
    </source>
</reference>
<dbReference type="AlphaFoldDB" id="A0A9W8Z0I4"/>
<keyword evidence="4" id="KW-0378">Hydrolase</keyword>
<dbReference type="Pfam" id="PF09154">
    <property type="entry name" value="Alpha-amy_C_pro"/>
    <property type="match status" value="1"/>
</dbReference>
<evidence type="ECO:0000256" key="4">
    <source>
        <dbReference type="ARBA" id="ARBA00022801"/>
    </source>
</evidence>
<comment type="caution">
    <text evidence="8">The sequence shown here is derived from an EMBL/GenBank/DDBJ whole genome shotgun (WGS) entry which is preliminary data.</text>
</comment>
<dbReference type="PIRSF" id="PIRSF001021">
    <property type="entry name" value="Alph-amls_thrmst"/>
    <property type="match status" value="1"/>
</dbReference>
<dbReference type="OrthoDB" id="550577at2759"/>
<dbReference type="Gene3D" id="2.40.30.140">
    <property type="match status" value="1"/>
</dbReference>
<dbReference type="InterPro" id="IPR015237">
    <property type="entry name" value="Alpha-amylase_C_pro"/>
</dbReference>
<dbReference type="SMART" id="SM00642">
    <property type="entry name" value="Aamy"/>
    <property type="match status" value="1"/>
</dbReference>
<evidence type="ECO:0000259" key="7">
    <source>
        <dbReference type="SMART" id="SM00642"/>
    </source>
</evidence>
<evidence type="ECO:0000256" key="2">
    <source>
        <dbReference type="ARBA" id="ARBA00008061"/>
    </source>
</evidence>
<organism evidence="8 9">
    <name type="scientific">Gnomoniopsis smithogilvyi</name>
    <dbReference type="NCBI Taxonomy" id="1191159"/>
    <lineage>
        <taxon>Eukaryota</taxon>
        <taxon>Fungi</taxon>
        <taxon>Dikarya</taxon>
        <taxon>Ascomycota</taxon>
        <taxon>Pezizomycotina</taxon>
        <taxon>Sordariomycetes</taxon>
        <taxon>Sordariomycetidae</taxon>
        <taxon>Diaporthales</taxon>
        <taxon>Gnomoniaceae</taxon>
        <taxon>Gnomoniopsis</taxon>
    </lineage>
</organism>
<dbReference type="PANTHER" id="PTHR43447">
    <property type="entry name" value="ALPHA-AMYLASE"/>
    <property type="match status" value="1"/>
</dbReference>
<keyword evidence="3" id="KW-0479">Metal-binding</keyword>
<dbReference type="NCBIfam" id="NF006969">
    <property type="entry name" value="PRK09441.1-2"/>
    <property type="match status" value="1"/>
</dbReference>
<evidence type="ECO:0000256" key="6">
    <source>
        <dbReference type="ARBA" id="ARBA00023295"/>
    </source>
</evidence>
<dbReference type="SUPFAM" id="SSF51011">
    <property type="entry name" value="Glycosyl hydrolase domain"/>
    <property type="match status" value="1"/>
</dbReference>
<dbReference type="InterPro" id="IPR006047">
    <property type="entry name" value="GH13_cat_dom"/>
</dbReference>
<proteinExistence type="inferred from homology"/>
<dbReference type="CDD" id="cd11318">
    <property type="entry name" value="AmyAc_bac_fung_AmyA"/>
    <property type="match status" value="1"/>
</dbReference>
<dbReference type="InterPro" id="IPR013776">
    <property type="entry name" value="A-amylase_thermo"/>
</dbReference>
<accession>A0A9W8Z0I4</accession>
<dbReference type="GO" id="GO:0005509">
    <property type="term" value="F:calcium ion binding"/>
    <property type="evidence" value="ECO:0007669"/>
    <property type="project" value="InterPro"/>
</dbReference>
<name>A0A9W8Z0I4_9PEZI</name>
<keyword evidence="6" id="KW-0326">Glycosidase</keyword>
<dbReference type="InterPro" id="IPR017853">
    <property type="entry name" value="GH"/>
</dbReference>
<dbReference type="InterPro" id="IPR013780">
    <property type="entry name" value="Glyco_hydro_b"/>
</dbReference>
<evidence type="ECO:0000256" key="5">
    <source>
        <dbReference type="ARBA" id="ARBA00023277"/>
    </source>
</evidence>
<keyword evidence="9" id="KW-1185">Reference proteome</keyword>
<dbReference type="EMBL" id="JAPEVB010000002">
    <property type="protein sequence ID" value="KAJ4394893.1"/>
    <property type="molecule type" value="Genomic_DNA"/>
</dbReference>
<dbReference type="SUPFAM" id="SSF51445">
    <property type="entry name" value="(Trans)glycosidases"/>
    <property type="match status" value="1"/>
</dbReference>
<dbReference type="Gene3D" id="2.60.40.1180">
    <property type="entry name" value="Golgi alpha-mannosidase II"/>
    <property type="match status" value="1"/>
</dbReference>